<dbReference type="InterPro" id="IPR050039">
    <property type="entry name" value="MAB_1171c-like"/>
</dbReference>
<feature type="transmembrane region" description="Helical" evidence="1">
    <location>
        <begin position="71"/>
        <end position="90"/>
    </location>
</feature>
<evidence type="ECO:0000259" key="2">
    <source>
        <dbReference type="Pfam" id="PF20182"/>
    </source>
</evidence>
<proteinExistence type="predicted"/>
<feature type="transmembrane region" description="Helical" evidence="1">
    <location>
        <begin position="34"/>
        <end position="51"/>
    </location>
</feature>
<gene>
    <name evidence="3" type="ORF">SAMN04489712_106311</name>
</gene>
<feature type="domain" description="DUF6545" evidence="2">
    <location>
        <begin position="254"/>
        <end position="386"/>
    </location>
</feature>
<keyword evidence="1" id="KW-1133">Transmembrane helix</keyword>
<dbReference type="AlphaFoldDB" id="A0A1H6B880"/>
<dbReference type="EMBL" id="FNVO01000006">
    <property type="protein sequence ID" value="SEG56417.1"/>
    <property type="molecule type" value="Genomic_DNA"/>
</dbReference>
<dbReference type="Proteomes" id="UP000236723">
    <property type="component" value="Unassembled WGS sequence"/>
</dbReference>
<keyword evidence="1" id="KW-0472">Membrane</keyword>
<feature type="transmembrane region" description="Helical" evidence="1">
    <location>
        <begin position="143"/>
        <end position="166"/>
    </location>
</feature>
<dbReference type="NCBIfam" id="NF042915">
    <property type="entry name" value="MAB_1171c_fam"/>
    <property type="match status" value="1"/>
</dbReference>
<name>A0A1H6B880_9ACTN</name>
<sequence>MVRNIAFPFFALVLTGILVYKVRHMRAQRGNAGLWALCGTVFFFGMTMWSASPASAAWINRVTGVTNLAELVAAVCLSALAASFLVLALLWRYPAAVAWRRLRWVLVVYSLVIVTISVLFALSEVPVERTIDYPYYYATQPTVAVSYAIYYSATLIGSAILARWCFTWARHDDYAALPYLRRGLRLYAGAGVTMTTYSALRLVSIGGNWFGTDVLNQAGSVTSLVAAPFGCFFLTAAMVVPMWGPRWPVVRRTVRRWPRYRTLRSLHRRLTEVNPSVVFVARGRRLDLQHRIRRAIIELSDWRWALAPLFDTAVEDAVWALGRARGVPAEQLPVLVEAAQLRVALESWRRGARGAEAPADRFHDERDGNDIDLELAWWCQVARAFKDSPVVERAVAGIRGAAPASR</sequence>
<feature type="transmembrane region" description="Helical" evidence="1">
    <location>
        <begin position="6"/>
        <end position="22"/>
    </location>
</feature>
<evidence type="ECO:0000313" key="4">
    <source>
        <dbReference type="Proteomes" id="UP000236723"/>
    </source>
</evidence>
<dbReference type="RefSeq" id="WP_103938803.1">
    <property type="nucleotide sequence ID" value="NZ_FNVO01000006.1"/>
</dbReference>
<feature type="transmembrane region" description="Helical" evidence="1">
    <location>
        <begin position="102"/>
        <end position="123"/>
    </location>
</feature>
<keyword evidence="4" id="KW-1185">Reference proteome</keyword>
<organism evidence="3 4">
    <name type="scientific">Thermomonospora echinospora</name>
    <dbReference type="NCBI Taxonomy" id="1992"/>
    <lineage>
        <taxon>Bacteria</taxon>
        <taxon>Bacillati</taxon>
        <taxon>Actinomycetota</taxon>
        <taxon>Actinomycetes</taxon>
        <taxon>Streptosporangiales</taxon>
        <taxon>Thermomonosporaceae</taxon>
        <taxon>Thermomonospora</taxon>
    </lineage>
</organism>
<reference evidence="4" key="1">
    <citation type="submission" date="2016-10" db="EMBL/GenBank/DDBJ databases">
        <authorList>
            <person name="Varghese N."/>
            <person name="Submissions S."/>
        </authorList>
    </citation>
    <scope>NUCLEOTIDE SEQUENCE [LARGE SCALE GENOMIC DNA]</scope>
    <source>
        <strain evidence="4">DSM 43163</strain>
    </source>
</reference>
<dbReference type="InterPro" id="IPR046675">
    <property type="entry name" value="DUF6545"/>
</dbReference>
<keyword evidence="1" id="KW-0812">Transmembrane</keyword>
<accession>A0A1H6B880</accession>
<protein>
    <recommendedName>
        <fullName evidence="2">DUF6545 domain-containing protein</fullName>
    </recommendedName>
</protein>
<dbReference type="Pfam" id="PF20182">
    <property type="entry name" value="DUF6545"/>
    <property type="match status" value="1"/>
</dbReference>
<evidence type="ECO:0000256" key="1">
    <source>
        <dbReference type="SAM" id="Phobius"/>
    </source>
</evidence>
<feature type="transmembrane region" description="Helical" evidence="1">
    <location>
        <begin position="186"/>
        <end position="204"/>
    </location>
</feature>
<feature type="transmembrane region" description="Helical" evidence="1">
    <location>
        <begin position="224"/>
        <end position="243"/>
    </location>
</feature>
<dbReference type="OrthoDB" id="3685619at2"/>
<evidence type="ECO:0000313" key="3">
    <source>
        <dbReference type="EMBL" id="SEG56417.1"/>
    </source>
</evidence>